<dbReference type="Pfam" id="PF07731">
    <property type="entry name" value="Cu-oxidase_2"/>
    <property type="match status" value="1"/>
</dbReference>
<dbReference type="GO" id="GO:0016491">
    <property type="term" value="F:oxidoreductase activity"/>
    <property type="evidence" value="ECO:0007669"/>
    <property type="project" value="UniProtKB-KW"/>
</dbReference>
<feature type="domain" description="Plastocyanin-like" evidence="7">
    <location>
        <begin position="458"/>
        <end position="569"/>
    </location>
</feature>
<evidence type="ECO:0000256" key="4">
    <source>
        <dbReference type="ARBA" id="ARBA00023008"/>
    </source>
</evidence>
<dbReference type="AlphaFoldDB" id="A0A9N9C6C4"/>
<dbReference type="PANTHER" id="PTHR11709:SF511">
    <property type="entry name" value="LACCASE"/>
    <property type="match status" value="1"/>
</dbReference>
<feature type="domain" description="Plastocyanin-like" evidence="6">
    <location>
        <begin position="181"/>
        <end position="343"/>
    </location>
</feature>
<keyword evidence="4" id="KW-0186">Copper</keyword>
<dbReference type="SUPFAM" id="SSF49503">
    <property type="entry name" value="Cupredoxins"/>
    <property type="match status" value="3"/>
</dbReference>
<dbReference type="PANTHER" id="PTHR11709">
    <property type="entry name" value="MULTI-COPPER OXIDASE"/>
    <property type="match status" value="1"/>
</dbReference>
<dbReference type="Proteomes" id="UP000789405">
    <property type="component" value="Unassembled WGS sequence"/>
</dbReference>
<protein>
    <submittedName>
        <fullName evidence="9">28249_t:CDS:1</fullName>
    </submittedName>
</protein>
<reference evidence="9" key="1">
    <citation type="submission" date="2021-06" db="EMBL/GenBank/DDBJ databases">
        <authorList>
            <person name="Kallberg Y."/>
            <person name="Tangrot J."/>
            <person name="Rosling A."/>
        </authorList>
    </citation>
    <scope>NUCLEOTIDE SEQUENCE</scope>
    <source>
        <strain evidence="9">MA453B</strain>
    </source>
</reference>
<dbReference type="EMBL" id="CAJVPY010003305">
    <property type="protein sequence ID" value="CAG8588045.1"/>
    <property type="molecule type" value="Genomic_DNA"/>
</dbReference>
<dbReference type="InterPro" id="IPR008972">
    <property type="entry name" value="Cupredoxin"/>
</dbReference>
<dbReference type="PROSITE" id="PS00079">
    <property type="entry name" value="MULTICOPPER_OXIDASE1"/>
    <property type="match status" value="1"/>
</dbReference>
<keyword evidence="10" id="KW-1185">Reference proteome</keyword>
<feature type="chain" id="PRO_5040431864" evidence="5">
    <location>
        <begin position="26"/>
        <end position="602"/>
    </location>
</feature>
<dbReference type="InterPro" id="IPR045087">
    <property type="entry name" value="Cu-oxidase_fam"/>
</dbReference>
<sequence>MIVKQLNFAVSVLFGVFLLTISVFSAPVIHDCTYEKDTCKIDWTIKDHNCELDGCGERPVIVVYHTNRKMPNCSEFPAPTIYMRPGQRIQVLVRNELKELTTIHWHGLYMRNTPFEDGVPSITQCPIQPGKSYLYDFYANDGPGTHWYHSHFKTQRLAGFYGMIIINETDTSYKDYVEHNVIISDWYHEKAEILLDKYQYTISDSPHDTVNYEPVPHSVFINGEGKGNCEKNCHTEPCEENCTGTSEEDCSESCEKICYTSADTGNVYDLSKGDKHRFQFYFSIDNHSLQIIEVEGHYVEHANNSQTIYRMPIHVAQRYSVIAIRDPAAQNIKKFWMRIEARTDCLRTYTPCCQKKKLVKTILSTVSYDSSEGKPDTVAWGDFTFCFGFNLSMLAPKNLSLLPPSTVNKTFNLNVFMLSNSDYIGSGGYSLTTVGEVFEGNIHEKYIAYDDFHNTLENVYADTSSWPSTQNILTLDTRDQFIDIVLHNFDDIGHPFHLHGHVFWVMKIHDQGINVVYKSPIMRDTGTVPARGNTTIRFSANNPGVWAFHCHVEWHLEVGMLAQFLELPEEIKLLKKPTLPSWAIEADPSVKYWDDLCFFPST</sequence>
<proteinExistence type="inferred from homology"/>
<evidence type="ECO:0000313" key="9">
    <source>
        <dbReference type="EMBL" id="CAG8588045.1"/>
    </source>
</evidence>
<accession>A0A9N9C6C4</accession>
<evidence type="ECO:0000256" key="2">
    <source>
        <dbReference type="ARBA" id="ARBA00022723"/>
    </source>
</evidence>
<keyword evidence="3" id="KW-0560">Oxidoreductase</keyword>
<dbReference type="InterPro" id="IPR011707">
    <property type="entry name" value="Cu-oxidase-like_N"/>
</dbReference>
<dbReference type="InterPro" id="IPR001117">
    <property type="entry name" value="Cu-oxidase_2nd"/>
</dbReference>
<evidence type="ECO:0000259" key="7">
    <source>
        <dbReference type="Pfam" id="PF07731"/>
    </source>
</evidence>
<dbReference type="Pfam" id="PF00394">
    <property type="entry name" value="Cu-oxidase"/>
    <property type="match status" value="1"/>
</dbReference>
<name>A0A9N9C6C4_9GLOM</name>
<organism evidence="9 10">
    <name type="scientific">Dentiscutata erythropus</name>
    <dbReference type="NCBI Taxonomy" id="1348616"/>
    <lineage>
        <taxon>Eukaryota</taxon>
        <taxon>Fungi</taxon>
        <taxon>Fungi incertae sedis</taxon>
        <taxon>Mucoromycota</taxon>
        <taxon>Glomeromycotina</taxon>
        <taxon>Glomeromycetes</taxon>
        <taxon>Diversisporales</taxon>
        <taxon>Gigasporaceae</taxon>
        <taxon>Dentiscutata</taxon>
    </lineage>
</organism>
<evidence type="ECO:0000256" key="3">
    <source>
        <dbReference type="ARBA" id="ARBA00023002"/>
    </source>
</evidence>
<keyword evidence="2" id="KW-0479">Metal-binding</keyword>
<dbReference type="PROSITE" id="PS00080">
    <property type="entry name" value="MULTICOPPER_OXIDASE2"/>
    <property type="match status" value="1"/>
</dbReference>
<dbReference type="OrthoDB" id="2121828at2759"/>
<evidence type="ECO:0000256" key="1">
    <source>
        <dbReference type="ARBA" id="ARBA00010609"/>
    </source>
</evidence>
<feature type="signal peptide" evidence="5">
    <location>
        <begin position="1"/>
        <end position="25"/>
    </location>
</feature>
<gene>
    <name evidence="9" type="ORF">DERYTH_LOCUS7021</name>
</gene>
<comment type="caution">
    <text evidence="9">The sequence shown here is derived from an EMBL/GenBank/DDBJ whole genome shotgun (WGS) entry which is preliminary data.</text>
</comment>
<evidence type="ECO:0000313" key="10">
    <source>
        <dbReference type="Proteomes" id="UP000789405"/>
    </source>
</evidence>
<evidence type="ECO:0000259" key="8">
    <source>
        <dbReference type="Pfam" id="PF07732"/>
    </source>
</evidence>
<dbReference type="Gene3D" id="2.60.40.420">
    <property type="entry name" value="Cupredoxins - blue copper proteins"/>
    <property type="match status" value="3"/>
</dbReference>
<keyword evidence="5" id="KW-0732">Signal</keyword>
<evidence type="ECO:0000256" key="5">
    <source>
        <dbReference type="SAM" id="SignalP"/>
    </source>
</evidence>
<dbReference type="GO" id="GO:0005507">
    <property type="term" value="F:copper ion binding"/>
    <property type="evidence" value="ECO:0007669"/>
    <property type="project" value="InterPro"/>
</dbReference>
<dbReference type="Pfam" id="PF07732">
    <property type="entry name" value="Cu-oxidase_3"/>
    <property type="match status" value="1"/>
</dbReference>
<feature type="domain" description="Plastocyanin-like" evidence="8">
    <location>
        <begin position="75"/>
        <end position="169"/>
    </location>
</feature>
<evidence type="ECO:0000259" key="6">
    <source>
        <dbReference type="Pfam" id="PF00394"/>
    </source>
</evidence>
<comment type="similarity">
    <text evidence="1">Belongs to the multicopper oxidase family.</text>
</comment>
<dbReference type="InterPro" id="IPR002355">
    <property type="entry name" value="Cu_oxidase_Cu_BS"/>
</dbReference>
<dbReference type="InterPro" id="IPR033138">
    <property type="entry name" value="Cu_oxidase_CS"/>
</dbReference>
<dbReference type="InterPro" id="IPR011706">
    <property type="entry name" value="Cu-oxidase_C"/>
</dbReference>